<feature type="transmembrane region" description="Helical" evidence="8">
    <location>
        <begin position="20"/>
        <end position="40"/>
    </location>
</feature>
<sequence length="426" mass="45913">MTRHTTHSSAAAPAGGFNSLRLFTFLLYGGLAIFGSYFPIFLHEEGFSKTEIGWLLAIGPFLSIFANPFWGYMSDRIGNIRRVLLILLLSNIIIVQFLFHTTIYGLLFACTAIFYLFQTPLFSQSNSLILTSIDGTKHKFGAFRMFGSLGWALTAALAGSLFNVLGVGALSYVYALLLTLALLAAMALPRPAGGLQPRIGPAGASVQKTADKQAGSGSLKAVLLSPVFMTFVLLGVLISVPNGINNAFVSLYITDLGGDKSAVGLSIFMSSIFEIVIFLLFDRFLRRKVSSMLLGLTIVGVLYTLRWLLMSIATEPWQVIAIQALHCVTFGGYFYIGTQLTAMLVPPALRTTGQSIYTLTWSSISGTVAGFLGGTLYDRLGPSMVYAWGSLCAFIGAIGFALLTWLVIRSQAKLSSGLDQELSSSS</sequence>
<evidence type="ECO:0000256" key="7">
    <source>
        <dbReference type="ARBA" id="ARBA00023136"/>
    </source>
</evidence>
<feature type="transmembrane region" description="Helical" evidence="8">
    <location>
        <begin position="261"/>
        <end position="281"/>
    </location>
</feature>
<dbReference type="OrthoDB" id="1650886at2"/>
<dbReference type="GO" id="GO:0030395">
    <property type="term" value="F:lactose binding"/>
    <property type="evidence" value="ECO:0007669"/>
    <property type="project" value="TreeGrafter"/>
</dbReference>
<evidence type="ECO:0000256" key="5">
    <source>
        <dbReference type="ARBA" id="ARBA00022692"/>
    </source>
</evidence>
<reference evidence="10 11" key="1">
    <citation type="submission" date="2017-04" db="EMBL/GenBank/DDBJ databases">
        <authorList>
            <person name="Afonso C.L."/>
            <person name="Miller P.J."/>
            <person name="Scott M.A."/>
            <person name="Spackman E."/>
            <person name="Goraichik I."/>
            <person name="Dimitrov K.M."/>
            <person name="Suarez D.L."/>
            <person name="Swayne D.E."/>
        </authorList>
    </citation>
    <scope>NUCLEOTIDE SEQUENCE [LARGE SCALE GENOMIC DNA]</scope>
    <source>
        <strain evidence="10 11">11</strain>
    </source>
</reference>
<dbReference type="InterPro" id="IPR024989">
    <property type="entry name" value="MFS_assoc_dom"/>
</dbReference>
<evidence type="ECO:0000256" key="2">
    <source>
        <dbReference type="ARBA" id="ARBA00022448"/>
    </source>
</evidence>
<feature type="transmembrane region" description="Helical" evidence="8">
    <location>
        <begin position="171"/>
        <end position="188"/>
    </location>
</feature>
<dbReference type="Gene3D" id="1.20.1250.20">
    <property type="entry name" value="MFS general substrate transporter like domains"/>
    <property type="match status" value="2"/>
</dbReference>
<name>A0A1X7KTM9_9BACL</name>
<dbReference type="InterPro" id="IPR036259">
    <property type="entry name" value="MFS_trans_sf"/>
</dbReference>
<feature type="transmembrane region" description="Helical" evidence="8">
    <location>
        <begin position="356"/>
        <end position="377"/>
    </location>
</feature>
<feature type="transmembrane region" description="Helical" evidence="8">
    <location>
        <begin position="319"/>
        <end position="336"/>
    </location>
</feature>
<accession>A0A1X7KTM9</accession>
<keyword evidence="4" id="KW-0997">Cell inner membrane</keyword>
<dbReference type="STRING" id="1852522.SAMN06295960_2690"/>
<feature type="transmembrane region" description="Helical" evidence="8">
    <location>
        <begin position="293"/>
        <end position="313"/>
    </location>
</feature>
<evidence type="ECO:0000256" key="8">
    <source>
        <dbReference type="SAM" id="Phobius"/>
    </source>
</evidence>
<evidence type="ECO:0000259" key="9">
    <source>
        <dbReference type="Pfam" id="PF12832"/>
    </source>
</evidence>
<evidence type="ECO:0000256" key="1">
    <source>
        <dbReference type="ARBA" id="ARBA00004429"/>
    </source>
</evidence>
<dbReference type="PANTHER" id="PTHR23522:SF10">
    <property type="entry name" value="3-PHENYLPROPIONIC ACID TRANSPORTER-RELATED"/>
    <property type="match status" value="1"/>
</dbReference>
<feature type="transmembrane region" description="Helical" evidence="8">
    <location>
        <begin position="221"/>
        <end position="241"/>
    </location>
</feature>
<dbReference type="AlphaFoldDB" id="A0A1X7KTM9"/>
<feature type="transmembrane region" description="Helical" evidence="8">
    <location>
        <begin position="82"/>
        <end position="99"/>
    </location>
</feature>
<comment type="subcellular location">
    <subcellularLocation>
        <location evidence="1">Cell inner membrane</location>
        <topology evidence="1">Multi-pass membrane protein</topology>
    </subcellularLocation>
</comment>
<keyword evidence="7 8" id="KW-0472">Membrane</keyword>
<proteinExistence type="predicted"/>
<feature type="domain" description="Major facilitator superfamily associated" evidence="9">
    <location>
        <begin position="19"/>
        <end position="386"/>
    </location>
</feature>
<dbReference type="GO" id="GO:0015528">
    <property type="term" value="F:lactose:proton symporter activity"/>
    <property type="evidence" value="ECO:0007669"/>
    <property type="project" value="TreeGrafter"/>
</dbReference>
<keyword evidence="11" id="KW-1185">Reference proteome</keyword>
<protein>
    <submittedName>
        <fullName evidence="10">MFS transporter, PPP family, 3-phenylpropionic acid transporter</fullName>
    </submittedName>
</protein>
<gene>
    <name evidence="10" type="ORF">SAMN06295960_2690</name>
</gene>
<feature type="transmembrane region" description="Helical" evidence="8">
    <location>
        <begin position="383"/>
        <end position="408"/>
    </location>
</feature>
<keyword evidence="2" id="KW-0813">Transport</keyword>
<dbReference type="Proteomes" id="UP000193834">
    <property type="component" value="Unassembled WGS sequence"/>
</dbReference>
<evidence type="ECO:0000256" key="4">
    <source>
        <dbReference type="ARBA" id="ARBA00022519"/>
    </source>
</evidence>
<dbReference type="RefSeq" id="WP_085494857.1">
    <property type="nucleotide sequence ID" value="NZ_FXAZ01000003.1"/>
</dbReference>
<keyword evidence="6 8" id="KW-1133">Transmembrane helix</keyword>
<dbReference type="GO" id="GO:0005886">
    <property type="term" value="C:plasma membrane"/>
    <property type="evidence" value="ECO:0007669"/>
    <property type="project" value="UniProtKB-SubCell"/>
</dbReference>
<evidence type="ECO:0000256" key="3">
    <source>
        <dbReference type="ARBA" id="ARBA00022475"/>
    </source>
</evidence>
<keyword evidence="3" id="KW-1003">Cell membrane</keyword>
<dbReference type="PANTHER" id="PTHR23522">
    <property type="entry name" value="BLL5896 PROTEIN"/>
    <property type="match status" value="1"/>
</dbReference>
<evidence type="ECO:0000256" key="6">
    <source>
        <dbReference type="ARBA" id="ARBA00022989"/>
    </source>
</evidence>
<evidence type="ECO:0000313" key="10">
    <source>
        <dbReference type="EMBL" id="SMG44824.1"/>
    </source>
</evidence>
<dbReference type="Pfam" id="PF12832">
    <property type="entry name" value="MFS_1_like"/>
    <property type="match status" value="1"/>
</dbReference>
<evidence type="ECO:0000313" key="11">
    <source>
        <dbReference type="Proteomes" id="UP000193834"/>
    </source>
</evidence>
<organism evidence="10 11">
    <name type="scientific">Paenibacillus aquistagni</name>
    <dbReference type="NCBI Taxonomy" id="1852522"/>
    <lineage>
        <taxon>Bacteria</taxon>
        <taxon>Bacillati</taxon>
        <taxon>Bacillota</taxon>
        <taxon>Bacilli</taxon>
        <taxon>Bacillales</taxon>
        <taxon>Paenibacillaceae</taxon>
        <taxon>Paenibacillus</taxon>
    </lineage>
</organism>
<feature type="transmembrane region" description="Helical" evidence="8">
    <location>
        <begin position="52"/>
        <end position="70"/>
    </location>
</feature>
<dbReference type="EMBL" id="FXAZ01000003">
    <property type="protein sequence ID" value="SMG44824.1"/>
    <property type="molecule type" value="Genomic_DNA"/>
</dbReference>
<dbReference type="SUPFAM" id="SSF103473">
    <property type="entry name" value="MFS general substrate transporter"/>
    <property type="match status" value="1"/>
</dbReference>
<keyword evidence="5 8" id="KW-0812">Transmembrane</keyword>
<feature type="transmembrane region" description="Helical" evidence="8">
    <location>
        <begin position="143"/>
        <end position="165"/>
    </location>
</feature>